<keyword evidence="2" id="KW-1185">Reference proteome</keyword>
<protein>
    <submittedName>
        <fullName evidence="1">Uncharacterized protein</fullName>
    </submittedName>
</protein>
<dbReference type="EMBL" id="KV441483">
    <property type="protein sequence ID" value="OAG18410.1"/>
    <property type="molecule type" value="Genomic_DNA"/>
</dbReference>
<organism evidence="1 2">
    <name type="scientific">Alternaria alternata</name>
    <name type="common">Alternaria rot fungus</name>
    <name type="synonym">Torula alternata</name>
    <dbReference type="NCBI Taxonomy" id="5599"/>
    <lineage>
        <taxon>Eukaryota</taxon>
        <taxon>Fungi</taxon>
        <taxon>Dikarya</taxon>
        <taxon>Ascomycota</taxon>
        <taxon>Pezizomycotina</taxon>
        <taxon>Dothideomycetes</taxon>
        <taxon>Pleosporomycetidae</taxon>
        <taxon>Pleosporales</taxon>
        <taxon>Pleosporineae</taxon>
        <taxon>Pleosporaceae</taxon>
        <taxon>Alternaria</taxon>
        <taxon>Alternaria sect. Alternaria</taxon>
        <taxon>Alternaria alternata complex</taxon>
    </lineage>
</organism>
<evidence type="ECO:0000313" key="1">
    <source>
        <dbReference type="EMBL" id="OAG18410.1"/>
    </source>
</evidence>
<gene>
    <name evidence="1" type="ORF">CC77DRAFT_1021990</name>
</gene>
<accession>A0A177DGU2</accession>
<dbReference type="AlphaFoldDB" id="A0A177DGU2"/>
<evidence type="ECO:0000313" key="2">
    <source>
        <dbReference type="Proteomes" id="UP000077248"/>
    </source>
</evidence>
<dbReference type="RefSeq" id="XP_018383831.1">
    <property type="nucleotide sequence ID" value="XM_018525374.1"/>
</dbReference>
<dbReference type="GeneID" id="29110968"/>
<reference evidence="1 2" key="1">
    <citation type="submission" date="2016-05" db="EMBL/GenBank/DDBJ databases">
        <title>Comparative analysis of secretome profiles of manganese(II)-oxidizing ascomycete fungi.</title>
        <authorList>
            <consortium name="DOE Joint Genome Institute"/>
            <person name="Zeiner C.A."/>
            <person name="Purvine S.O."/>
            <person name="Zink E.M."/>
            <person name="Wu S."/>
            <person name="Pasa-Tolic L."/>
            <person name="Chaput D.L."/>
            <person name="Haridas S."/>
            <person name="Grigoriev I.V."/>
            <person name="Santelli C.M."/>
            <person name="Hansel C.M."/>
        </authorList>
    </citation>
    <scope>NUCLEOTIDE SEQUENCE [LARGE SCALE GENOMIC DNA]</scope>
    <source>
        <strain evidence="1 2">SRC1lrK2f</strain>
    </source>
</reference>
<sequence length="178" mass="20442">MATSEADPCTPNLGSTDARSYKIYKLHTRSIHVLCLEFLVLPYSMNGLVASQRRDCIRLLSNSRLPVQIRHPSPRVQHDIQGSITRLAILCRCFHCCCIFNERFKITSITATYPLTHPRSASHIGWLALAVLRLRTDRQKHSGRLVKVPSNEAKRFLSRFLQANNYHTYHIGMDLVNW</sequence>
<name>A0A177DGU2_ALTAL</name>
<dbReference type="VEuPathDB" id="FungiDB:CC77DRAFT_1021990"/>
<dbReference type="Proteomes" id="UP000077248">
    <property type="component" value="Unassembled WGS sequence"/>
</dbReference>
<dbReference type="KEGG" id="aalt:CC77DRAFT_1021990"/>
<proteinExistence type="predicted"/>